<gene>
    <name evidence="2" type="ORF">C8D92_10498</name>
</gene>
<sequence>MERYFGRSNLASILTALASITLSACGGDDSGDGSSNSIGGESNHTVQTLVPMQLDETASASYSLNRMKASGQAADVAASGNNLDASLADSTVNLRARAVDRPSSATVTIHNSQGQALARFEVAINNTSAQAMITEAETFTNKRDRLLTLAEGKAYYDFTTAKAYMDATITASEYQQLRDSWDISQQPSYSTLDSALTTLANTLADYQNAGVPDSNVEHALETARTALANHDRYADTEFQAANSVIGQTPQQSMGDVSYHEPSESLSRFVGNPSLGKQTNNGWVFDQGQEQFEMLAGMRSEAQCYVGEAK</sequence>
<dbReference type="AlphaFoldDB" id="A0A2U1CX78"/>
<accession>A0A2U1CX78</accession>
<evidence type="ECO:0000256" key="1">
    <source>
        <dbReference type="SAM" id="SignalP"/>
    </source>
</evidence>
<evidence type="ECO:0000313" key="2">
    <source>
        <dbReference type="EMBL" id="PVY76867.1"/>
    </source>
</evidence>
<dbReference type="PROSITE" id="PS51257">
    <property type="entry name" value="PROKAR_LIPOPROTEIN"/>
    <property type="match status" value="1"/>
</dbReference>
<proteinExistence type="predicted"/>
<dbReference type="OrthoDB" id="9992626at2"/>
<feature type="signal peptide" evidence="1">
    <location>
        <begin position="1"/>
        <end position="24"/>
    </location>
</feature>
<dbReference type="Proteomes" id="UP000245887">
    <property type="component" value="Unassembled WGS sequence"/>
</dbReference>
<reference evidence="2 3" key="1">
    <citation type="submission" date="2018-04" db="EMBL/GenBank/DDBJ databases">
        <title>Genomic Encyclopedia of Type Strains, Phase IV (KMG-IV): sequencing the most valuable type-strain genomes for metagenomic binning, comparative biology and taxonomic classification.</title>
        <authorList>
            <person name="Goeker M."/>
        </authorList>
    </citation>
    <scope>NUCLEOTIDE SEQUENCE [LARGE SCALE GENOMIC DNA]</scope>
    <source>
        <strain evidence="2 3">DSM 28688</strain>
    </source>
</reference>
<dbReference type="RefSeq" id="WP_133243116.1">
    <property type="nucleotide sequence ID" value="NZ_QEKQ01000004.1"/>
</dbReference>
<feature type="chain" id="PRO_5015556852" evidence="1">
    <location>
        <begin position="25"/>
        <end position="309"/>
    </location>
</feature>
<protein>
    <submittedName>
        <fullName evidence="2">Uncharacterized protein</fullName>
    </submittedName>
</protein>
<keyword evidence="1" id="KW-0732">Signal</keyword>
<organism evidence="2 3">
    <name type="scientific">Tamilnaduibacter salinus</name>
    <dbReference type="NCBI Taxonomy" id="1484056"/>
    <lineage>
        <taxon>Bacteria</taxon>
        <taxon>Pseudomonadati</taxon>
        <taxon>Pseudomonadota</taxon>
        <taxon>Gammaproteobacteria</taxon>
        <taxon>Pseudomonadales</taxon>
        <taxon>Marinobacteraceae</taxon>
        <taxon>Tamilnaduibacter</taxon>
    </lineage>
</organism>
<name>A0A2U1CX78_9GAMM</name>
<evidence type="ECO:0000313" key="3">
    <source>
        <dbReference type="Proteomes" id="UP000245887"/>
    </source>
</evidence>
<dbReference type="EMBL" id="QEKQ01000004">
    <property type="protein sequence ID" value="PVY76867.1"/>
    <property type="molecule type" value="Genomic_DNA"/>
</dbReference>
<comment type="caution">
    <text evidence="2">The sequence shown here is derived from an EMBL/GenBank/DDBJ whole genome shotgun (WGS) entry which is preliminary data.</text>
</comment>